<dbReference type="OrthoDB" id="10501766at2759"/>
<evidence type="ECO:0000256" key="1">
    <source>
        <dbReference type="SAM" id="MobiDB-lite"/>
    </source>
</evidence>
<sequence>MGSLAAIQLLVEDSFSELCPKANHGRTKRVLRLRSCDTVCTRCTYPMEPTLKVLKYRDENCVWVDELGRFVECSRVQVEVNAGRELIRLNQNHTEYNCEVDNFCSLACKIDNVMNQFGTLSSINLVNRQARKRRTGGRRKGDVGIFHRFFRIFLVTRRARSGGRRRRISTAAAEDARLPPKKRRNRGG</sequence>
<dbReference type="AlphaFoldDB" id="A0A6J0NGX2"/>
<gene>
    <name evidence="3" type="primary">LOC108854655</name>
</gene>
<feature type="region of interest" description="Disordered" evidence="1">
    <location>
        <begin position="165"/>
        <end position="188"/>
    </location>
</feature>
<evidence type="ECO:0000313" key="3">
    <source>
        <dbReference type="RefSeq" id="XP_018483769.2"/>
    </source>
</evidence>
<protein>
    <submittedName>
        <fullName evidence="3">Uncharacterized protein LOC108854655</fullName>
    </submittedName>
</protein>
<keyword evidence="2" id="KW-1185">Reference proteome</keyword>
<dbReference type="RefSeq" id="XP_018483769.2">
    <property type="nucleotide sequence ID" value="XM_018628267.2"/>
</dbReference>
<name>A0A6J0NGX2_RAPSA</name>
<evidence type="ECO:0000313" key="2">
    <source>
        <dbReference type="Proteomes" id="UP000504610"/>
    </source>
</evidence>
<accession>A0A6J0NGX2</accession>
<feature type="compositionally biased region" description="Basic residues" evidence="1">
    <location>
        <begin position="179"/>
        <end position="188"/>
    </location>
</feature>
<reference evidence="2" key="1">
    <citation type="journal article" date="2019" name="Database">
        <title>The radish genome database (RadishGD): an integrated information resource for radish genomics.</title>
        <authorList>
            <person name="Yu H.J."/>
            <person name="Baek S."/>
            <person name="Lee Y.J."/>
            <person name="Cho A."/>
            <person name="Mun J.H."/>
        </authorList>
    </citation>
    <scope>NUCLEOTIDE SEQUENCE [LARGE SCALE GENOMIC DNA]</scope>
    <source>
        <strain evidence="2">cv. WK10039</strain>
    </source>
</reference>
<reference evidence="3" key="2">
    <citation type="submission" date="2025-08" db="UniProtKB">
        <authorList>
            <consortium name="RefSeq"/>
        </authorList>
    </citation>
    <scope>IDENTIFICATION</scope>
    <source>
        <tissue evidence="3">Leaf</tissue>
    </source>
</reference>
<dbReference type="Proteomes" id="UP000504610">
    <property type="component" value="Chromosome 4"/>
</dbReference>
<dbReference type="KEGG" id="rsz:108854655"/>
<organism evidence="2 3">
    <name type="scientific">Raphanus sativus</name>
    <name type="common">Radish</name>
    <name type="synonym">Raphanus raphanistrum var. sativus</name>
    <dbReference type="NCBI Taxonomy" id="3726"/>
    <lineage>
        <taxon>Eukaryota</taxon>
        <taxon>Viridiplantae</taxon>
        <taxon>Streptophyta</taxon>
        <taxon>Embryophyta</taxon>
        <taxon>Tracheophyta</taxon>
        <taxon>Spermatophyta</taxon>
        <taxon>Magnoliopsida</taxon>
        <taxon>eudicotyledons</taxon>
        <taxon>Gunneridae</taxon>
        <taxon>Pentapetalae</taxon>
        <taxon>rosids</taxon>
        <taxon>malvids</taxon>
        <taxon>Brassicales</taxon>
        <taxon>Brassicaceae</taxon>
        <taxon>Brassiceae</taxon>
        <taxon>Raphanus</taxon>
    </lineage>
</organism>
<dbReference type="GeneID" id="108854655"/>
<proteinExistence type="predicted"/>